<evidence type="ECO:0000313" key="2">
    <source>
        <dbReference type="Proteomes" id="UP000765509"/>
    </source>
</evidence>
<name>A0A9Q3BJI0_9BASI</name>
<reference evidence="1" key="1">
    <citation type="submission" date="2021-03" db="EMBL/GenBank/DDBJ databases">
        <title>Draft genome sequence of rust myrtle Austropuccinia psidii MF-1, a brazilian biotype.</title>
        <authorList>
            <person name="Quecine M.C."/>
            <person name="Pachon D.M.R."/>
            <person name="Bonatelli M.L."/>
            <person name="Correr F.H."/>
            <person name="Franceschini L.M."/>
            <person name="Leite T.F."/>
            <person name="Margarido G.R.A."/>
            <person name="Almeida C.A."/>
            <person name="Ferrarezi J.A."/>
            <person name="Labate C.A."/>
        </authorList>
    </citation>
    <scope>NUCLEOTIDE SEQUENCE</scope>
    <source>
        <strain evidence="1">MF-1</strain>
    </source>
</reference>
<organism evidence="1 2">
    <name type="scientific">Austropuccinia psidii MF-1</name>
    <dbReference type="NCBI Taxonomy" id="1389203"/>
    <lineage>
        <taxon>Eukaryota</taxon>
        <taxon>Fungi</taxon>
        <taxon>Dikarya</taxon>
        <taxon>Basidiomycota</taxon>
        <taxon>Pucciniomycotina</taxon>
        <taxon>Pucciniomycetes</taxon>
        <taxon>Pucciniales</taxon>
        <taxon>Sphaerophragmiaceae</taxon>
        <taxon>Austropuccinia</taxon>
    </lineage>
</organism>
<dbReference type="AlphaFoldDB" id="A0A9Q3BJI0"/>
<dbReference type="Proteomes" id="UP000765509">
    <property type="component" value="Unassembled WGS sequence"/>
</dbReference>
<protein>
    <submittedName>
        <fullName evidence="1">Uncharacterized protein</fullName>
    </submittedName>
</protein>
<dbReference type="EMBL" id="AVOT02001298">
    <property type="protein sequence ID" value="MBW0466429.1"/>
    <property type="molecule type" value="Genomic_DNA"/>
</dbReference>
<proteinExistence type="predicted"/>
<comment type="caution">
    <text evidence="1">The sequence shown here is derived from an EMBL/GenBank/DDBJ whole genome shotgun (WGS) entry which is preliminary data.</text>
</comment>
<keyword evidence="2" id="KW-1185">Reference proteome</keyword>
<sequence>MPCEPAAPSYQTATVKLHNELALNNSSLTRCKVLPSLECPTPSTKHCAGEVTSLLMISFNPPSCIPAENSSVAALPWKSNIGKRRSKHNACYPSDNRAHLVEGLFARKYCTLRQGSGRNNTIIGTRLVRYSNEISKIADARVIGFNLSLSIQDY</sequence>
<gene>
    <name evidence="1" type="ORF">O181_006144</name>
</gene>
<evidence type="ECO:0000313" key="1">
    <source>
        <dbReference type="EMBL" id="MBW0466429.1"/>
    </source>
</evidence>
<accession>A0A9Q3BJI0</accession>